<dbReference type="GeneID" id="103507941"/>
<proteinExistence type="predicted"/>
<name>A0A1S3D097_DIACI</name>
<dbReference type="KEGG" id="dci:103507941"/>
<organism evidence="2 3">
    <name type="scientific">Diaphorina citri</name>
    <name type="common">Asian citrus psyllid</name>
    <dbReference type="NCBI Taxonomy" id="121845"/>
    <lineage>
        <taxon>Eukaryota</taxon>
        <taxon>Metazoa</taxon>
        <taxon>Ecdysozoa</taxon>
        <taxon>Arthropoda</taxon>
        <taxon>Hexapoda</taxon>
        <taxon>Insecta</taxon>
        <taxon>Pterygota</taxon>
        <taxon>Neoptera</taxon>
        <taxon>Paraneoptera</taxon>
        <taxon>Hemiptera</taxon>
        <taxon>Sternorrhyncha</taxon>
        <taxon>Psylloidea</taxon>
        <taxon>Psyllidae</taxon>
        <taxon>Diaphorininae</taxon>
        <taxon>Diaphorina</taxon>
    </lineage>
</organism>
<gene>
    <name evidence="3" type="primary">LOC103507941</name>
</gene>
<feature type="domain" description="MD-2-related lipid-recognition" evidence="1">
    <location>
        <begin position="24"/>
        <end position="89"/>
    </location>
</feature>
<dbReference type="AlphaFoldDB" id="A0A1S3D097"/>
<dbReference type="InterPro" id="IPR014756">
    <property type="entry name" value="Ig_E-set"/>
</dbReference>
<dbReference type="InterPro" id="IPR003172">
    <property type="entry name" value="ML_dom"/>
</dbReference>
<sequence length="92" mass="10479">MIFQEYQFNTTKLIGQAHKAGLLQDLPLVGMDTDACKFTKCPVVAGVQQTYSYPMEIKAEYPEGAYTVKWKLWNENDPIVQSCCLKFNIVLI</sequence>
<dbReference type="RefSeq" id="XP_008470682.1">
    <property type="nucleotide sequence ID" value="XM_008472460.2"/>
</dbReference>
<dbReference type="SUPFAM" id="SSF81296">
    <property type="entry name" value="E set domains"/>
    <property type="match status" value="1"/>
</dbReference>
<dbReference type="Pfam" id="PF02221">
    <property type="entry name" value="E1_DerP2_DerF2"/>
    <property type="match status" value="1"/>
</dbReference>
<keyword evidence="2" id="KW-1185">Reference proteome</keyword>
<reference evidence="3" key="1">
    <citation type="submission" date="2025-08" db="UniProtKB">
        <authorList>
            <consortium name="RefSeq"/>
        </authorList>
    </citation>
    <scope>IDENTIFICATION</scope>
</reference>
<dbReference type="Proteomes" id="UP000079169">
    <property type="component" value="Unplaced"/>
</dbReference>
<dbReference type="PaxDb" id="121845-A0A1S3D097"/>
<protein>
    <submittedName>
        <fullName evidence="3">MD-2-related lipid-recognition protein</fullName>
    </submittedName>
</protein>
<dbReference type="OMA" id="NYPRASY"/>
<dbReference type="Gene3D" id="2.60.40.770">
    <property type="match status" value="1"/>
</dbReference>
<evidence type="ECO:0000313" key="3">
    <source>
        <dbReference type="RefSeq" id="XP_008470682.1"/>
    </source>
</evidence>
<evidence type="ECO:0000313" key="2">
    <source>
        <dbReference type="Proteomes" id="UP000079169"/>
    </source>
</evidence>
<evidence type="ECO:0000259" key="1">
    <source>
        <dbReference type="Pfam" id="PF02221"/>
    </source>
</evidence>
<accession>A0A1S3D097</accession>